<protein>
    <recommendedName>
        <fullName evidence="2">histidine kinase</fullName>
        <ecNumber evidence="2">2.7.13.3</ecNumber>
    </recommendedName>
</protein>
<dbReference type="InterPro" id="IPR000014">
    <property type="entry name" value="PAS"/>
</dbReference>
<keyword evidence="10" id="KW-0547">Nucleotide-binding</keyword>
<feature type="domain" description="PAC" evidence="18">
    <location>
        <begin position="868"/>
        <end position="920"/>
    </location>
</feature>
<dbReference type="PANTHER" id="PTHR41523">
    <property type="entry name" value="TWO-COMPONENT SYSTEM SENSOR PROTEIN"/>
    <property type="match status" value="1"/>
</dbReference>
<dbReference type="CDD" id="cd18773">
    <property type="entry name" value="PDC1_HK_sensor"/>
    <property type="match status" value="1"/>
</dbReference>
<evidence type="ECO:0000259" key="18">
    <source>
        <dbReference type="PROSITE" id="PS50113"/>
    </source>
</evidence>
<evidence type="ECO:0000256" key="7">
    <source>
        <dbReference type="ARBA" id="ARBA00022643"/>
    </source>
</evidence>
<keyword evidence="6" id="KW-0285">Flavoprotein</keyword>
<feature type="transmembrane region" description="Helical" evidence="16">
    <location>
        <begin position="307"/>
        <end position="328"/>
    </location>
</feature>
<dbReference type="Proteomes" id="UP000697995">
    <property type="component" value="Unassembled WGS sequence"/>
</dbReference>
<comment type="caution">
    <text evidence="19">The sequence shown here is derived from an EMBL/GenBank/DDBJ whole genome shotgun (WGS) entry which is preliminary data.</text>
</comment>
<keyword evidence="20" id="KW-1185">Reference proteome</keyword>
<sequence>MPDTIPGEDSLRPEAILAADPAPGGRRLPGLRAHLVAILLVGLLPALAAGLIGVLHAVASERAAYEGRLRGSARALALALDAEIGGRIAALQAFAASPAFGDGTAIADAAALHRHAGQVAAATAMRVAIGDAAGRMLLHHQVPPGQHLPDTGGGAGAVLAQAVAEGHPVVSGLIQGPVVRAPALAVVVPVPRADGGRPVLSTGGAIDPGQLDALLAAQTREKGSFAGLVDAGGALIARSDGQFRGAVLPSSDRQRLAAASEGVYRRTALDGTDRLTAFAALRTAPGWTVLIGDPYAAYRAAGVQSMLGMLGGIALALLAAGGLALLLARRMLQPLGWLVARARAIALDPEGHDRVATAAPPARVAELEALRQGFAAAEAAIAERRLAERAAYAALAEQRAMLQAAQELSGVGGWTAELRPDLPLEAQRLRWTGQAARIYGHATEPPAIGLDVLHASIPAADRERIREVVAEALRTGRPYRLEHRIIHRDGRVRLVEVLAAPAAEPGGAGWRLTGCCQDVTDRRVAEHALAESTERLRELLATLDLAAIMARDPDGAIRFWSAGCTRLYGWTAGEALGRSSRDLLGTQFPAPLEEIEATLQRDGEWTGELRHRRRDGEEVVVVARKVLRRDTGGQPLMVTESVADVTAQKSAEARLAESEARLRLALSGAGLGLWELDLVRRRVRLDARAAEIVGGLLPAGPWVPLDGPEHRAALAALHPQDRDRFLAAGEAFLSGPEGMAFVEARIRIGPGWRWLAFHGTVLEREAGTGQARRALAVLRDATAAKEAEASVRRSEALFRASFDQAAVGIAHVALDGTWLRVNDRLCGIVGYPRAALLRRSFQEITHPEDLDLDLAQVRALLDGRIDTYSMEKRYIRADGGTVWVNLTVSLLHDAEGRAERFVSIVEDISARKAAQAALAESEAMLRRVLDNLFVFVGLLRADGTLLDANRAPLQAAGLGLDSLRGKPFWQTPWWAHDAGVAARIEAACAAAAAGEPSRFDVEARIVPDTRMVLDFQVAPLRDEAGRVTHLVPSAVDITERRRSEEATLLLAREVDHRAKNALAVVQSILTLTRTGDPAEFKRAVLGRVAAMARAHTLLARERWNGADLRSLLEEELAPHRGAGATAGVTLSGPPTGLAPEAAQPVAMAVHELATNAAKYGALSVPGGTVAVSWQADGATGGLLMRWREAGGPPVTPPARRGFGTGLIENTVRRQLQGELALDWAPLGLDCSIRLPPRMVVWRR</sequence>
<keyword evidence="16" id="KW-0812">Transmembrane</keyword>
<feature type="domain" description="PAC" evidence="18">
    <location>
        <begin position="999"/>
        <end position="1049"/>
    </location>
</feature>
<evidence type="ECO:0000256" key="10">
    <source>
        <dbReference type="ARBA" id="ARBA00022741"/>
    </source>
</evidence>
<keyword evidence="7" id="KW-0288">FMN</keyword>
<evidence type="ECO:0000256" key="1">
    <source>
        <dbReference type="ARBA" id="ARBA00000085"/>
    </source>
</evidence>
<gene>
    <name evidence="19" type="ORF">CKO45_10765</name>
</gene>
<dbReference type="InterPro" id="IPR013767">
    <property type="entry name" value="PAS_fold"/>
</dbReference>
<dbReference type="InterPro" id="IPR036890">
    <property type="entry name" value="HATPase_C_sf"/>
</dbReference>
<dbReference type="Gene3D" id="3.30.450.20">
    <property type="entry name" value="PAS domain"/>
    <property type="match status" value="5"/>
</dbReference>
<evidence type="ECO:0000256" key="15">
    <source>
        <dbReference type="ARBA" id="ARBA00023170"/>
    </source>
</evidence>
<dbReference type="InterPro" id="IPR011102">
    <property type="entry name" value="Sig_transdc_His_kinase_HWE"/>
</dbReference>
<dbReference type="NCBIfam" id="TIGR00229">
    <property type="entry name" value="sensory_box"/>
    <property type="match status" value="4"/>
</dbReference>
<keyword evidence="12" id="KW-0067">ATP-binding</keyword>
<keyword evidence="5" id="KW-0716">Sensory transduction</keyword>
<keyword evidence="9" id="KW-0677">Repeat</keyword>
<feature type="domain" description="PAS" evidence="17">
    <location>
        <begin position="532"/>
        <end position="601"/>
    </location>
</feature>
<dbReference type="RefSeq" id="WP_133220603.1">
    <property type="nucleotide sequence ID" value="NZ_NRSG01000064.1"/>
</dbReference>
<reference evidence="19 20" key="1">
    <citation type="journal article" date="2020" name="Microorganisms">
        <title>Osmotic Adaptation and Compatible Solute Biosynthesis of Phototrophic Bacteria as Revealed from Genome Analyses.</title>
        <authorList>
            <person name="Imhoff J.F."/>
            <person name="Rahn T."/>
            <person name="Kunzel S."/>
            <person name="Keller A."/>
            <person name="Neulinger S.C."/>
        </authorList>
    </citation>
    <scope>NUCLEOTIDE SEQUENCE [LARGE SCALE GENOMIC DNA]</scope>
    <source>
        <strain evidence="19 20">DSM 15382</strain>
    </source>
</reference>
<evidence type="ECO:0000256" key="3">
    <source>
        <dbReference type="ARBA" id="ARBA00022543"/>
    </source>
</evidence>
<dbReference type="PROSITE" id="PS50112">
    <property type="entry name" value="PAS"/>
    <property type="match status" value="2"/>
</dbReference>
<keyword evidence="14" id="KW-0843">Virulence</keyword>
<dbReference type="Pfam" id="PF07536">
    <property type="entry name" value="HWE_HK"/>
    <property type="match status" value="1"/>
</dbReference>
<dbReference type="Pfam" id="PF08448">
    <property type="entry name" value="PAS_4"/>
    <property type="match status" value="1"/>
</dbReference>
<accession>A0ABS1CXN5</accession>
<evidence type="ECO:0000259" key="17">
    <source>
        <dbReference type="PROSITE" id="PS50112"/>
    </source>
</evidence>
<dbReference type="Pfam" id="PF00989">
    <property type="entry name" value="PAS"/>
    <property type="match status" value="1"/>
</dbReference>
<evidence type="ECO:0000256" key="16">
    <source>
        <dbReference type="SAM" id="Phobius"/>
    </source>
</evidence>
<evidence type="ECO:0000256" key="4">
    <source>
        <dbReference type="ARBA" id="ARBA00022553"/>
    </source>
</evidence>
<dbReference type="PANTHER" id="PTHR41523:SF8">
    <property type="entry name" value="ETHYLENE RESPONSE SENSOR PROTEIN"/>
    <property type="match status" value="1"/>
</dbReference>
<evidence type="ECO:0000256" key="8">
    <source>
        <dbReference type="ARBA" id="ARBA00022679"/>
    </source>
</evidence>
<keyword evidence="16" id="KW-1133">Transmembrane helix</keyword>
<dbReference type="CDD" id="cd00130">
    <property type="entry name" value="PAS"/>
    <property type="match status" value="3"/>
</dbReference>
<dbReference type="CDD" id="cd18774">
    <property type="entry name" value="PDC2_HK_sensor"/>
    <property type="match status" value="1"/>
</dbReference>
<keyword evidence="8" id="KW-0808">Transferase</keyword>
<feature type="domain" description="PAC" evidence="18">
    <location>
        <begin position="479"/>
        <end position="531"/>
    </location>
</feature>
<name>A0ABS1CXN5_9PROT</name>
<dbReference type="InterPro" id="IPR000700">
    <property type="entry name" value="PAS-assoc_C"/>
</dbReference>
<feature type="domain" description="PAS" evidence="17">
    <location>
        <begin position="794"/>
        <end position="864"/>
    </location>
</feature>
<dbReference type="SMART" id="SM00911">
    <property type="entry name" value="HWE_HK"/>
    <property type="match status" value="1"/>
</dbReference>
<dbReference type="SUPFAM" id="SSF55785">
    <property type="entry name" value="PYP-like sensor domain (PAS domain)"/>
    <property type="match status" value="5"/>
</dbReference>
<feature type="domain" description="PAC" evidence="18">
    <location>
        <begin position="605"/>
        <end position="657"/>
    </location>
</feature>
<dbReference type="Pfam" id="PF08447">
    <property type="entry name" value="PAS_3"/>
    <property type="match status" value="2"/>
</dbReference>
<evidence type="ECO:0000256" key="14">
    <source>
        <dbReference type="ARBA" id="ARBA00023026"/>
    </source>
</evidence>
<dbReference type="SMART" id="SM00086">
    <property type="entry name" value="PAC"/>
    <property type="match status" value="5"/>
</dbReference>
<keyword evidence="4" id="KW-0597">Phosphoprotein</keyword>
<organism evidence="19 20">
    <name type="scientific">Paracraurococcus ruber</name>
    <dbReference type="NCBI Taxonomy" id="77675"/>
    <lineage>
        <taxon>Bacteria</taxon>
        <taxon>Pseudomonadati</taxon>
        <taxon>Pseudomonadota</taxon>
        <taxon>Alphaproteobacteria</taxon>
        <taxon>Acetobacterales</taxon>
        <taxon>Roseomonadaceae</taxon>
        <taxon>Paracraurococcus</taxon>
    </lineage>
</organism>
<dbReference type="EMBL" id="NRSG01000064">
    <property type="protein sequence ID" value="MBK1658712.1"/>
    <property type="molecule type" value="Genomic_DNA"/>
</dbReference>
<keyword evidence="11" id="KW-0418">Kinase</keyword>
<evidence type="ECO:0000256" key="5">
    <source>
        <dbReference type="ARBA" id="ARBA00022606"/>
    </source>
</evidence>
<keyword evidence="15" id="KW-0675">Receptor</keyword>
<proteinExistence type="predicted"/>
<dbReference type="PROSITE" id="PS50113">
    <property type="entry name" value="PAC"/>
    <property type="match status" value="4"/>
</dbReference>
<evidence type="ECO:0000313" key="19">
    <source>
        <dbReference type="EMBL" id="MBK1658712.1"/>
    </source>
</evidence>
<feature type="transmembrane region" description="Helical" evidence="16">
    <location>
        <begin position="35"/>
        <end position="59"/>
    </location>
</feature>
<evidence type="ECO:0000256" key="6">
    <source>
        <dbReference type="ARBA" id="ARBA00022630"/>
    </source>
</evidence>
<evidence type="ECO:0000256" key="2">
    <source>
        <dbReference type="ARBA" id="ARBA00012438"/>
    </source>
</evidence>
<dbReference type="InterPro" id="IPR013656">
    <property type="entry name" value="PAS_4"/>
</dbReference>
<dbReference type="InterPro" id="IPR035965">
    <property type="entry name" value="PAS-like_dom_sf"/>
</dbReference>
<evidence type="ECO:0000256" key="9">
    <source>
        <dbReference type="ARBA" id="ARBA00022737"/>
    </source>
</evidence>
<dbReference type="InterPro" id="IPR001610">
    <property type="entry name" value="PAC"/>
</dbReference>
<evidence type="ECO:0000256" key="11">
    <source>
        <dbReference type="ARBA" id="ARBA00022777"/>
    </source>
</evidence>
<dbReference type="EC" id="2.7.13.3" evidence="2"/>
<dbReference type="Gene3D" id="2.10.70.100">
    <property type="match status" value="1"/>
</dbReference>
<comment type="catalytic activity">
    <reaction evidence="1">
        <text>ATP + protein L-histidine = ADP + protein N-phospho-L-histidine.</text>
        <dbReference type="EC" id="2.7.13.3"/>
    </reaction>
</comment>
<keyword evidence="16" id="KW-0472">Membrane</keyword>
<evidence type="ECO:0000256" key="13">
    <source>
        <dbReference type="ARBA" id="ARBA00022991"/>
    </source>
</evidence>
<keyword evidence="3" id="KW-0600">Photoreceptor protein</keyword>
<evidence type="ECO:0000256" key="12">
    <source>
        <dbReference type="ARBA" id="ARBA00022840"/>
    </source>
</evidence>
<evidence type="ECO:0000313" key="20">
    <source>
        <dbReference type="Proteomes" id="UP000697995"/>
    </source>
</evidence>
<dbReference type="Gene3D" id="3.30.565.10">
    <property type="entry name" value="Histidine kinase-like ATPase, C-terminal domain"/>
    <property type="match status" value="1"/>
</dbReference>
<dbReference type="InterPro" id="IPR013655">
    <property type="entry name" value="PAS_fold_3"/>
</dbReference>
<dbReference type="SMART" id="SM00091">
    <property type="entry name" value="PAS"/>
    <property type="match status" value="3"/>
</dbReference>
<keyword evidence="13" id="KW-0157">Chromophore</keyword>